<sequence length="106" mass="12084">MFYQLKLIDNTTGMILLNFVDTVQYLKKECLMQTPAGFLVGISSIGKVDPSALVFLKYRYSRSEIDSIGFSELPTETIDSIYSLKTIDTIDSFLPNNTIDRRIFSR</sequence>
<reference evidence="1 2" key="1">
    <citation type="journal article" date="2019" name="Sci. Rep.">
        <title>Orb-weaving spider Araneus ventricosus genome elucidates the spidroin gene catalogue.</title>
        <authorList>
            <person name="Kono N."/>
            <person name="Nakamura H."/>
            <person name="Ohtoshi R."/>
            <person name="Moran D.A.P."/>
            <person name="Shinohara A."/>
            <person name="Yoshida Y."/>
            <person name="Fujiwara M."/>
            <person name="Mori M."/>
            <person name="Tomita M."/>
            <person name="Arakawa K."/>
        </authorList>
    </citation>
    <scope>NUCLEOTIDE SEQUENCE [LARGE SCALE GENOMIC DNA]</scope>
</reference>
<dbReference type="EMBL" id="BGPR01008181">
    <property type="protein sequence ID" value="GBN32089.1"/>
    <property type="molecule type" value="Genomic_DNA"/>
</dbReference>
<evidence type="ECO:0000313" key="1">
    <source>
        <dbReference type="EMBL" id="GBN32089.1"/>
    </source>
</evidence>
<protein>
    <submittedName>
        <fullName evidence="1">Uncharacterized protein</fullName>
    </submittedName>
</protein>
<dbReference type="Proteomes" id="UP000499080">
    <property type="component" value="Unassembled WGS sequence"/>
</dbReference>
<dbReference type="AlphaFoldDB" id="A0A4Y2N001"/>
<keyword evidence="2" id="KW-1185">Reference proteome</keyword>
<proteinExistence type="predicted"/>
<organism evidence="1 2">
    <name type="scientific">Araneus ventricosus</name>
    <name type="common">Orbweaver spider</name>
    <name type="synonym">Epeira ventricosa</name>
    <dbReference type="NCBI Taxonomy" id="182803"/>
    <lineage>
        <taxon>Eukaryota</taxon>
        <taxon>Metazoa</taxon>
        <taxon>Ecdysozoa</taxon>
        <taxon>Arthropoda</taxon>
        <taxon>Chelicerata</taxon>
        <taxon>Arachnida</taxon>
        <taxon>Araneae</taxon>
        <taxon>Araneomorphae</taxon>
        <taxon>Entelegynae</taxon>
        <taxon>Araneoidea</taxon>
        <taxon>Araneidae</taxon>
        <taxon>Araneus</taxon>
    </lineage>
</organism>
<comment type="caution">
    <text evidence="1">The sequence shown here is derived from an EMBL/GenBank/DDBJ whole genome shotgun (WGS) entry which is preliminary data.</text>
</comment>
<accession>A0A4Y2N001</accession>
<evidence type="ECO:0000313" key="2">
    <source>
        <dbReference type="Proteomes" id="UP000499080"/>
    </source>
</evidence>
<name>A0A4Y2N001_ARAVE</name>
<gene>
    <name evidence="1" type="ORF">AVEN_136836_1</name>
</gene>